<evidence type="ECO:0000259" key="2">
    <source>
        <dbReference type="Pfam" id="PF13360"/>
    </source>
</evidence>
<dbReference type="SUPFAM" id="SSF50998">
    <property type="entry name" value="Quinoprotein alcohol dehydrogenase-like"/>
    <property type="match status" value="2"/>
</dbReference>
<dbReference type="Pfam" id="PF13360">
    <property type="entry name" value="PQQ_2"/>
    <property type="match status" value="1"/>
</dbReference>
<dbReference type="EMBL" id="ARZA01000014">
    <property type="protein sequence ID" value="EOD01831.1"/>
    <property type="molecule type" value="Genomic_DNA"/>
</dbReference>
<dbReference type="PANTHER" id="PTHR34512:SF30">
    <property type="entry name" value="OUTER MEMBRANE PROTEIN ASSEMBLY FACTOR BAMB"/>
    <property type="match status" value="1"/>
</dbReference>
<sequence length="560" mass="63560">MRGLKVRIFHVTVATYLTFAVLTGIRIPVRNINDNIHYANIDYPVNEIMKIKLTKYKDIADSVKTTKELKINYNQIDKETLNKIEYSTLKYEEFPTDEKIEFKIPKEYSKVKGVTCFRGNNYRNTASYGTADIKEKRLEIVWDIGIGSIDRWTGVGWNGQPAIIQWPKEHVNRMNIKSSKKNNRNLKEVIYGALDGKVYFIDLEDGTYTRNPIQIPGPIKGSVTVDTRGIPLLYVGQGINKVNGRWVKTGYRIFNLIDQTKLFFINGIDTFAYRGWPAFDSTALIDKDTDTLLICGENGLFYRVKLNTQYDENILSIEPEIMKYRYRIAGNRYQGIENSVAVYKNLAFFADNGGWLQCLDINTFEPIWIRKVTDDTDSTIVLEEEQDIVALYTACEVDKQGSIGYSYVRKIDALSGKLIWEKKYKCHSIIGNHPNNGGVLATPVVGKGNIKDIIVFNIARYGGLNNGVLVALNKDSGEEVWRINLKNYSWSSPVAIYTDKGEGYIVFCDSAGYMYLINGKEGEILHKIDLGANVEGSPAVFENMIVVGTRGQKIYGIRIN</sequence>
<dbReference type="Gene3D" id="2.130.10.10">
    <property type="entry name" value="YVTN repeat-like/Quinoprotein amine dehydrogenase"/>
    <property type="match status" value="2"/>
</dbReference>
<evidence type="ECO:0000256" key="1">
    <source>
        <dbReference type="SAM" id="Phobius"/>
    </source>
</evidence>
<evidence type="ECO:0000313" key="3">
    <source>
        <dbReference type="EMBL" id="EOD01831.1"/>
    </source>
</evidence>
<feature type="domain" description="Pyrrolo-quinoline quinone repeat" evidence="2">
    <location>
        <begin position="466"/>
        <end position="557"/>
    </location>
</feature>
<dbReference type="RefSeq" id="WP_006305825.1">
    <property type="nucleotide sequence ID" value="NZ_ARZA01000014.1"/>
</dbReference>
<reference evidence="3 4" key="1">
    <citation type="journal article" date="2015" name="Geomicrobiol. J.">
        <title>Caldisalinibacter kiritimatiensis gen. nov., sp. nov., a moderately thermohalophilic thiosulfate-reducing bacterium from a hypersaline microbial mat.</title>
        <authorList>
            <person name="Ben Hania W."/>
            <person name="Joseph M."/>
            <person name="Fiebig A."/>
            <person name="Bunk B."/>
            <person name="Klenk H.-P."/>
            <person name="Fardeau M.-L."/>
            <person name="Spring S."/>
        </authorList>
    </citation>
    <scope>NUCLEOTIDE SEQUENCE [LARGE SCALE GENOMIC DNA]</scope>
    <source>
        <strain evidence="3 4">L21-TH-D2</strain>
    </source>
</reference>
<dbReference type="eggNOG" id="COG1520">
    <property type="taxonomic scope" value="Bacteria"/>
</dbReference>
<comment type="caution">
    <text evidence="3">The sequence shown here is derived from an EMBL/GenBank/DDBJ whole genome shotgun (WGS) entry which is preliminary data.</text>
</comment>
<organism evidence="3 4">
    <name type="scientific">Caldisalinibacter kiritimatiensis</name>
    <dbReference type="NCBI Taxonomy" id="1304284"/>
    <lineage>
        <taxon>Bacteria</taxon>
        <taxon>Bacillati</taxon>
        <taxon>Bacillota</taxon>
        <taxon>Tissierellia</taxon>
        <taxon>Tissierellales</taxon>
        <taxon>Thermohalobacteraceae</taxon>
        <taxon>Caldisalinibacter</taxon>
    </lineage>
</organism>
<dbReference type="InterPro" id="IPR002372">
    <property type="entry name" value="PQQ_rpt_dom"/>
</dbReference>
<dbReference type="PANTHER" id="PTHR34512">
    <property type="entry name" value="CELL SURFACE PROTEIN"/>
    <property type="match status" value="1"/>
</dbReference>
<keyword evidence="1" id="KW-0812">Transmembrane</keyword>
<dbReference type="OrthoDB" id="105314at2"/>
<dbReference type="Proteomes" id="UP000013378">
    <property type="component" value="Unassembled WGS sequence"/>
</dbReference>
<keyword evidence="4" id="KW-1185">Reference proteome</keyword>
<accession>R1CT58</accession>
<dbReference type="STRING" id="1304284.L21TH_0078"/>
<dbReference type="PATRIC" id="fig|1304284.3.peg.76"/>
<feature type="transmembrane region" description="Helical" evidence="1">
    <location>
        <begin position="7"/>
        <end position="27"/>
    </location>
</feature>
<proteinExistence type="predicted"/>
<name>R1CT58_9FIRM</name>
<protein>
    <recommendedName>
        <fullName evidence="2">Pyrrolo-quinoline quinone repeat domain-containing protein</fullName>
    </recommendedName>
</protein>
<dbReference type="AlphaFoldDB" id="R1CT58"/>
<keyword evidence="1" id="KW-1133">Transmembrane helix</keyword>
<gene>
    <name evidence="3" type="ORF">L21TH_0078</name>
</gene>
<dbReference type="InterPro" id="IPR011047">
    <property type="entry name" value="Quinoprotein_ADH-like_sf"/>
</dbReference>
<dbReference type="InterPro" id="IPR015943">
    <property type="entry name" value="WD40/YVTN_repeat-like_dom_sf"/>
</dbReference>
<evidence type="ECO:0000313" key="4">
    <source>
        <dbReference type="Proteomes" id="UP000013378"/>
    </source>
</evidence>
<keyword evidence="1" id="KW-0472">Membrane</keyword>